<feature type="domain" description="UspA" evidence="2">
    <location>
        <begin position="1"/>
        <end position="141"/>
    </location>
</feature>
<proteinExistence type="inferred from homology"/>
<dbReference type="AlphaFoldDB" id="M0M6Z6"/>
<evidence type="ECO:0000313" key="4">
    <source>
        <dbReference type="Proteomes" id="UP000011566"/>
    </source>
</evidence>
<comment type="caution">
    <text evidence="3">The sequence shown here is derived from an EMBL/GenBank/DDBJ whole genome shotgun (WGS) entry which is preliminary data.</text>
</comment>
<dbReference type="Pfam" id="PF00582">
    <property type="entry name" value="Usp"/>
    <property type="match status" value="1"/>
</dbReference>
<sequence length="141" mass="15167">MYTDLLFPTDGSDTATDAINDGFDLATGWNATVHLLHVAEPTSTVFYDSRPSTVDEVDLDRYEAAETAIAVFAEVARDRGLDVETAVRRGVAAEEIVRYADDTGIDLIVMSTRGVTGLDRVFLGSVTERVVGTADVPVLVV</sequence>
<dbReference type="RefSeq" id="WP_007690315.1">
    <property type="nucleotide sequence ID" value="NZ_AJRK01000029.1"/>
</dbReference>
<name>M0M6Z6_9EURY</name>
<dbReference type="SUPFAM" id="SSF52402">
    <property type="entry name" value="Adenine nucleotide alpha hydrolases-like"/>
    <property type="match status" value="1"/>
</dbReference>
<dbReference type="PRINTS" id="PR01438">
    <property type="entry name" value="UNVRSLSTRESS"/>
</dbReference>
<evidence type="ECO:0000259" key="2">
    <source>
        <dbReference type="Pfam" id="PF00582"/>
    </source>
</evidence>
<dbReference type="InterPro" id="IPR014729">
    <property type="entry name" value="Rossmann-like_a/b/a_fold"/>
</dbReference>
<dbReference type="InterPro" id="IPR006016">
    <property type="entry name" value="UspA"/>
</dbReference>
<gene>
    <name evidence="3" type="ORF">C447_01920</name>
</gene>
<dbReference type="CDD" id="cd00293">
    <property type="entry name" value="USP-like"/>
    <property type="match status" value="1"/>
</dbReference>
<dbReference type="OrthoDB" id="105697at2157"/>
<dbReference type="Gene3D" id="3.40.50.620">
    <property type="entry name" value="HUPs"/>
    <property type="match status" value="1"/>
</dbReference>
<dbReference type="PATRIC" id="fig|1132509.6.peg.449"/>
<evidence type="ECO:0000256" key="1">
    <source>
        <dbReference type="ARBA" id="ARBA00008791"/>
    </source>
</evidence>
<comment type="similarity">
    <text evidence="1">Belongs to the universal stress protein A family.</text>
</comment>
<accession>M0M6Z6</accession>
<reference evidence="3 4" key="1">
    <citation type="journal article" date="2014" name="PLoS Genet.">
        <title>Phylogenetically driven sequencing of extremely halophilic archaea reveals strategies for static and dynamic osmo-response.</title>
        <authorList>
            <person name="Becker E.A."/>
            <person name="Seitzer P.M."/>
            <person name="Tritt A."/>
            <person name="Larsen D."/>
            <person name="Krusor M."/>
            <person name="Yao A.I."/>
            <person name="Wu D."/>
            <person name="Madern D."/>
            <person name="Eisen J.A."/>
            <person name="Darling A.E."/>
            <person name="Facciotti M.T."/>
        </authorList>
    </citation>
    <scope>NUCLEOTIDE SEQUENCE [LARGE SCALE GENOMIC DNA]</scope>
    <source>
        <strain evidence="3 4">100A6</strain>
    </source>
</reference>
<keyword evidence="4" id="KW-1185">Reference proteome</keyword>
<dbReference type="PANTHER" id="PTHR46268">
    <property type="entry name" value="STRESS RESPONSE PROTEIN NHAX"/>
    <property type="match status" value="1"/>
</dbReference>
<dbReference type="InterPro" id="IPR006015">
    <property type="entry name" value="Universal_stress_UspA"/>
</dbReference>
<dbReference type="PANTHER" id="PTHR46268:SF6">
    <property type="entry name" value="UNIVERSAL STRESS PROTEIN UP12"/>
    <property type="match status" value="1"/>
</dbReference>
<dbReference type="EMBL" id="AOMB01000005">
    <property type="protein sequence ID" value="EMA41572.1"/>
    <property type="molecule type" value="Genomic_DNA"/>
</dbReference>
<evidence type="ECO:0000313" key="3">
    <source>
        <dbReference type="EMBL" id="EMA41572.1"/>
    </source>
</evidence>
<protein>
    <submittedName>
        <fullName evidence="3">UspA domain-containing protein</fullName>
    </submittedName>
</protein>
<organism evidence="3 4">
    <name type="scientific">Halococcus hamelinensis 100A6</name>
    <dbReference type="NCBI Taxonomy" id="1132509"/>
    <lineage>
        <taxon>Archaea</taxon>
        <taxon>Methanobacteriati</taxon>
        <taxon>Methanobacteriota</taxon>
        <taxon>Stenosarchaea group</taxon>
        <taxon>Halobacteria</taxon>
        <taxon>Halobacteriales</taxon>
        <taxon>Halococcaceae</taxon>
        <taxon>Halococcus</taxon>
    </lineage>
</organism>
<dbReference type="Proteomes" id="UP000011566">
    <property type="component" value="Unassembled WGS sequence"/>
</dbReference>
<dbReference type="eggNOG" id="arCOG02053">
    <property type="taxonomic scope" value="Archaea"/>
</dbReference>